<dbReference type="EMBL" id="JAUIZM010000002">
    <property type="protein sequence ID" value="KAK1396988.1"/>
    <property type="molecule type" value="Genomic_DNA"/>
</dbReference>
<comment type="caution">
    <text evidence="1">The sequence shown here is derived from an EMBL/GenBank/DDBJ whole genome shotgun (WGS) entry which is preliminary data.</text>
</comment>
<accession>A0AAD8J5M0</accession>
<gene>
    <name evidence="1" type="ORF">POM88_006851</name>
</gene>
<evidence type="ECO:0000313" key="2">
    <source>
        <dbReference type="Proteomes" id="UP001237642"/>
    </source>
</evidence>
<keyword evidence="2" id="KW-1185">Reference proteome</keyword>
<dbReference type="AlphaFoldDB" id="A0AAD8J5M0"/>
<dbReference type="CDD" id="cd00303">
    <property type="entry name" value="retropepsin_like"/>
    <property type="match status" value="1"/>
</dbReference>
<name>A0AAD8J5M0_9APIA</name>
<dbReference type="PANTHER" id="PTHR15503">
    <property type="entry name" value="LDOC1 RELATED"/>
    <property type="match status" value="1"/>
</dbReference>
<dbReference type="Proteomes" id="UP001237642">
    <property type="component" value="Unassembled WGS sequence"/>
</dbReference>
<dbReference type="Pfam" id="PF08284">
    <property type="entry name" value="RVP_2"/>
    <property type="match status" value="1"/>
</dbReference>
<dbReference type="SUPFAM" id="SSF50630">
    <property type="entry name" value="Acid proteases"/>
    <property type="match status" value="1"/>
</dbReference>
<reference evidence="1" key="1">
    <citation type="submission" date="2023-02" db="EMBL/GenBank/DDBJ databases">
        <title>Genome of toxic invasive species Heracleum sosnowskyi carries increased number of genes despite the absence of recent whole-genome duplications.</title>
        <authorList>
            <person name="Schelkunov M."/>
            <person name="Shtratnikova V."/>
            <person name="Makarenko M."/>
            <person name="Klepikova A."/>
            <person name="Omelchenko D."/>
            <person name="Novikova G."/>
            <person name="Obukhova E."/>
            <person name="Bogdanov V."/>
            <person name="Penin A."/>
            <person name="Logacheva M."/>
        </authorList>
    </citation>
    <scope>NUCLEOTIDE SEQUENCE</scope>
    <source>
        <strain evidence="1">Hsosn_3</strain>
        <tissue evidence="1">Leaf</tissue>
    </source>
</reference>
<organism evidence="1 2">
    <name type="scientific">Heracleum sosnowskyi</name>
    <dbReference type="NCBI Taxonomy" id="360622"/>
    <lineage>
        <taxon>Eukaryota</taxon>
        <taxon>Viridiplantae</taxon>
        <taxon>Streptophyta</taxon>
        <taxon>Embryophyta</taxon>
        <taxon>Tracheophyta</taxon>
        <taxon>Spermatophyta</taxon>
        <taxon>Magnoliopsida</taxon>
        <taxon>eudicotyledons</taxon>
        <taxon>Gunneridae</taxon>
        <taxon>Pentapetalae</taxon>
        <taxon>asterids</taxon>
        <taxon>campanulids</taxon>
        <taxon>Apiales</taxon>
        <taxon>Apiaceae</taxon>
        <taxon>Apioideae</taxon>
        <taxon>apioid superclade</taxon>
        <taxon>Tordylieae</taxon>
        <taxon>Tordyliinae</taxon>
        <taxon>Heracleum</taxon>
    </lineage>
</organism>
<sequence length="370" mass="41252">MEKGQCFNCDEPWRRGHKCKQQMSLLLLEGVVPEGFEDLINVDEILETINVSDEKGDEAEHGNLYALIGSTSSRCLRLQGEIKNKSLQILIDGGSSHNFIQSRVAKFLGLTITTSTQFSIIVGNGQNLKCIGQCLQVPFFIQGHWFEADFYVIDLHGADVVLGVAWQETLGEIKMNFQESYLKFQHKGEEVCLQGNQGTTSIEPINASNLAKLLHKNEISNFFLLQLVVNSNPTIQPTLHSLQSDITKSVLPTMHSDSEINQLLDSYSDIFVEPKSLPPQRAFDHHILLEPNAKPVNVRPYSLMSRLKIAFFFALSAPTLAIFDDIKREQAEAPELGILKDSTLPPGWATSKGLYLYKASGTSEECLGRN</sequence>
<dbReference type="InterPro" id="IPR021109">
    <property type="entry name" value="Peptidase_aspartic_dom_sf"/>
</dbReference>
<dbReference type="PANTHER" id="PTHR15503:SF22">
    <property type="entry name" value="TRANSPOSON TY3-I GAG POLYPROTEIN"/>
    <property type="match status" value="1"/>
</dbReference>
<dbReference type="InterPro" id="IPR032567">
    <property type="entry name" value="RTL1-rel"/>
</dbReference>
<proteinExistence type="predicted"/>
<protein>
    <submittedName>
        <fullName evidence="1">Uncharacterized protein</fullName>
    </submittedName>
</protein>
<reference evidence="1" key="2">
    <citation type="submission" date="2023-05" db="EMBL/GenBank/DDBJ databases">
        <authorList>
            <person name="Schelkunov M.I."/>
        </authorList>
    </citation>
    <scope>NUCLEOTIDE SEQUENCE</scope>
    <source>
        <strain evidence="1">Hsosn_3</strain>
        <tissue evidence="1">Leaf</tissue>
    </source>
</reference>
<evidence type="ECO:0000313" key="1">
    <source>
        <dbReference type="EMBL" id="KAK1396988.1"/>
    </source>
</evidence>
<dbReference type="Gene3D" id="2.40.70.10">
    <property type="entry name" value="Acid Proteases"/>
    <property type="match status" value="1"/>
</dbReference>